<protein>
    <recommendedName>
        <fullName evidence="3">BTB domain-containing protein</fullName>
    </recommendedName>
</protein>
<dbReference type="EMBL" id="CM003105">
    <property type="protein sequence ID" value="KUI72161.1"/>
    <property type="molecule type" value="Genomic_DNA"/>
</dbReference>
<reference evidence="1" key="1">
    <citation type="submission" date="2014-12" db="EMBL/GenBank/DDBJ databases">
        <title>Genome Sequence of Valsa Canker Pathogens Uncovers a Specific Adaption of Colonization on Woody Bark.</title>
        <authorList>
            <person name="Yin Z."/>
            <person name="Liu H."/>
            <person name="Gao X."/>
            <person name="Li Z."/>
            <person name="Song N."/>
            <person name="Ke X."/>
            <person name="Dai Q."/>
            <person name="Wu Y."/>
            <person name="Sun Y."/>
            <person name="Xu J.-R."/>
            <person name="Kang Z.K."/>
            <person name="Wang L."/>
            <person name="Huang L."/>
        </authorList>
    </citation>
    <scope>NUCLEOTIDE SEQUENCE [LARGE SCALE GENOMIC DNA]</scope>
    <source>
        <strain evidence="1">03-8</strain>
    </source>
</reference>
<dbReference type="OrthoDB" id="6359816at2759"/>
<accession>A0A194W6M6</accession>
<evidence type="ECO:0008006" key="3">
    <source>
        <dbReference type="Google" id="ProtNLM"/>
    </source>
</evidence>
<sequence length="186" mass="21435">MHWSLRSDLELLHSGLLAGAQVVCSNRTWEVHKLIFCTRSEWFKNALLDPFERKDRQARLQSRPSQRTKWNAFAIVKMGRLADSFLLDSLKQPLKEAADSTFRELGIRLCSPVRPVDNAREVDMIIRDTIPQELIISATVVHPVKAREGFEDMFRKNPEFAVDWAIENIQGSGGFTEAMKRKFTFD</sequence>
<keyword evidence="2" id="KW-1185">Reference proteome</keyword>
<proteinExistence type="predicted"/>
<evidence type="ECO:0000313" key="2">
    <source>
        <dbReference type="Proteomes" id="UP000078559"/>
    </source>
</evidence>
<dbReference type="SUPFAM" id="SSF54695">
    <property type="entry name" value="POZ domain"/>
    <property type="match status" value="1"/>
</dbReference>
<gene>
    <name evidence="1" type="ORF">VM1G_07499</name>
</gene>
<dbReference type="AlphaFoldDB" id="A0A194W6M6"/>
<dbReference type="InterPro" id="IPR011333">
    <property type="entry name" value="SKP1/BTB/POZ_sf"/>
</dbReference>
<evidence type="ECO:0000313" key="1">
    <source>
        <dbReference type="EMBL" id="KUI72161.1"/>
    </source>
</evidence>
<name>A0A194W6M6_CYTMA</name>
<dbReference type="Proteomes" id="UP000078559">
    <property type="component" value="Chromosome 8"/>
</dbReference>
<organism evidence="1 2">
    <name type="scientific">Cytospora mali</name>
    <name type="common">Apple Valsa canker fungus</name>
    <name type="synonym">Valsa mali</name>
    <dbReference type="NCBI Taxonomy" id="578113"/>
    <lineage>
        <taxon>Eukaryota</taxon>
        <taxon>Fungi</taxon>
        <taxon>Dikarya</taxon>
        <taxon>Ascomycota</taxon>
        <taxon>Pezizomycotina</taxon>
        <taxon>Sordariomycetes</taxon>
        <taxon>Sordariomycetidae</taxon>
        <taxon>Diaporthales</taxon>
        <taxon>Cytosporaceae</taxon>
        <taxon>Cytospora</taxon>
    </lineage>
</organism>
<dbReference type="Gene3D" id="3.30.710.10">
    <property type="entry name" value="Potassium Channel Kv1.1, Chain A"/>
    <property type="match status" value="1"/>
</dbReference>